<evidence type="ECO:0000256" key="1">
    <source>
        <dbReference type="ARBA" id="ARBA00022729"/>
    </source>
</evidence>
<protein>
    <submittedName>
        <fullName evidence="4">DUF1471 domain-containing protein</fullName>
    </submittedName>
</protein>
<keyword evidence="1" id="KW-0732">Signal</keyword>
<gene>
    <name evidence="4" type="ORF">EAO28_12680</name>
</gene>
<keyword evidence="2" id="KW-0812">Transmembrane</keyword>
<proteinExistence type="predicted"/>
<accession>A0A3P2EIQ0</accession>
<keyword evidence="2" id="KW-0472">Membrane</keyword>
<feature type="transmembrane region" description="Helical" evidence="2">
    <location>
        <begin position="6"/>
        <end position="24"/>
    </location>
</feature>
<organism evidence="4 5">
    <name type="scientific">Klebsiella pneumoniae</name>
    <dbReference type="NCBI Taxonomy" id="573"/>
    <lineage>
        <taxon>Bacteria</taxon>
        <taxon>Pseudomonadati</taxon>
        <taxon>Pseudomonadota</taxon>
        <taxon>Gammaproteobacteria</taxon>
        <taxon>Enterobacterales</taxon>
        <taxon>Enterobacteriaceae</taxon>
        <taxon>Klebsiella/Raoultella group</taxon>
        <taxon>Klebsiella</taxon>
        <taxon>Klebsiella pneumoniae complex</taxon>
    </lineage>
</organism>
<dbReference type="SUPFAM" id="SSF159871">
    <property type="entry name" value="YdgH-like"/>
    <property type="match status" value="1"/>
</dbReference>
<dbReference type="AlphaFoldDB" id="A0A3P2EIQ0"/>
<dbReference type="InterPro" id="IPR036275">
    <property type="entry name" value="YdgH-like_sf"/>
</dbReference>
<sequence length="118" mass="12764">MSVLCFFCPFMLIIFNTMCVIIIATELEKRCIMKNVLSLSLLLFISSGYAASEVTYLNPTPQGAVRIGEVSFFKAGSATQSEVIGSLSKKADSLGGTHFEISSLNSSDNTYATAIVYK</sequence>
<dbReference type="EMBL" id="RCZY01000002">
    <property type="protein sequence ID" value="RRE43563.1"/>
    <property type="molecule type" value="Genomic_DNA"/>
</dbReference>
<evidence type="ECO:0000256" key="2">
    <source>
        <dbReference type="SAM" id="Phobius"/>
    </source>
</evidence>
<dbReference type="Proteomes" id="UP000272440">
    <property type="component" value="Unassembled WGS sequence"/>
</dbReference>
<reference evidence="4 5" key="1">
    <citation type="journal article" date="2019" name="Antimicrob. Agents Chemother.">
        <title>Applying Rapid Whole Genome Sequencing to Predict Phenotypic Antimicrobial Susceptibility Testing Results Among Carbapenem-Resistant Klebsiella pneumoniae Clinical Isolates.</title>
        <authorList>
            <person name="Tamma P.D."/>
            <person name="Fan Y."/>
            <person name="Bergman Y."/>
            <person name="Pertea G."/>
            <person name="Kazmi A."/>
            <person name="Lewis S."/>
            <person name="Carroll K.C."/>
            <person name="Schatz M.C."/>
            <person name="Timp W."/>
            <person name="Simner P.J."/>
        </authorList>
    </citation>
    <scope>NUCLEOTIDE SEQUENCE [LARGE SCALE GENOMIC DNA]</scope>
    <source>
        <strain evidence="4 5">KLPN_33</strain>
    </source>
</reference>
<evidence type="ECO:0000313" key="5">
    <source>
        <dbReference type="Proteomes" id="UP000272440"/>
    </source>
</evidence>
<evidence type="ECO:0000259" key="3">
    <source>
        <dbReference type="Pfam" id="PF07338"/>
    </source>
</evidence>
<dbReference type="Gene3D" id="3.30.1660.10">
    <property type="entry name" value="Flavin-binding protein dodecin"/>
    <property type="match status" value="1"/>
</dbReference>
<name>A0A3P2EIQ0_KLEPN</name>
<keyword evidence="2" id="KW-1133">Transmembrane helix</keyword>
<dbReference type="InterPro" id="IPR010854">
    <property type="entry name" value="YdgH/BhsA/McbA-like_dom"/>
</dbReference>
<evidence type="ECO:0000313" key="4">
    <source>
        <dbReference type="EMBL" id="RRE43563.1"/>
    </source>
</evidence>
<feature type="domain" description="YdgH/BhsA/McbA-like" evidence="3">
    <location>
        <begin position="67"/>
        <end position="118"/>
    </location>
</feature>
<comment type="caution">
    <text evidence="4">The sequence shown here is derived from an EMBL/GenBank/DDBJ whole genome shotgun (WGS) entry which is preliminary data.</text>
</comment>
<dbReference type="InterPro" id="IPR025543">
    <property type="entry name" value="Dodecin-like"/>
</dbReference>
<dbReference type="Pfam" id="PF07338">
    <property type="entry name" value="YdgH_BhsA-like"/>
    <property type="match status" value="1"/>
</dbReference>